<name>A0ABT7L250_9BACI</name>
<evidence type="ECO:0008006" key="3">
    <source>
        <dbReference type="Google" id="ProtNLM"/>
    </source>
</evidence>
<evidence type="ECO:0000313" key="1">
    <source>
        <dbReference type="EMBL" id="MDL4839479.1"/>
    </source>
</evidence>
<sequence length="168" mass="19770">MVIKNTFYYTYPILGFLKQKIKRKNGLIILTVKPKIKFNPDYHFYSGSELLYKATLRKSNVLRFKFEIEDSKETHVSTIDEVPIYKKSTIFKEYSIRIKNEVFGVQFKIADKSFAVKDSEQKVVIQGNLISSFIGRLMNSKRYRIDVFENEFPEELWMAIVAGVFILE</sequence>
<comment type="caution">
    <text evidence="1">The sequence shown here is derived from an EMBL/GenBank/DDBJ whole genome shotgun (WGS) entry which is preliminary data.</text>
</comment>
<proteinExistence type="predicted"/>
<organism evidence="1 2">
    <name type="scientific">Aquibacillus rhizosphaerae</name>
    <dbReference type="NCBI Taxonomy" id="3051431"/>
    <lineage>
        <taxon>Bacteria</taxon>
        <taxon>Bacillati</taxon>
        <taxon>Bacillota</taxon>
        <taxon>Bacilli</taxon>
        <taxon>Bacillales</taxon>
        <taxon>Bacillaceae</taxon>
        <taxon>Aquibacillus</taxon>
    </lineage>
</organism>
<accession>A0ABT7L250</accession>
<keyword evidence="2" id="KW-1185">Reference proteome</keyword>
<gene>
    <name evidence="1" type="ORF">QQS35_03265</name>
</gene>
<evidence type="ECO:0000313" key="2">
    <source>
        <dbReference type="Proteomes" id="UP001235343"/>
    </source>
</evidence>
<protein>
    <recommendedName>
        <fullName evidence="3">Tubby C 2 family protein</fullName>
    </recommendedName>
</protein>
<reference evidence="1 2" key="1">
    <citation type="submission" date="2023-06" db="EMBL/GenBank/DDBJ databases">
        <title>Aquibacillus rhizosphaerae LR5S19.</title>
        <authorList>
            <person name="Sun J.-Q."/>
        </authorList>
    </citation>
    <scope>NUCLEOTIDE SEQUENCE [LARGE SCALE GENOMIC DNA]</scope>
    <source>
        <strain evidence="1 2">LR5S19</strain>
    </source>
</reference>
<dbReference type="Proteomes" id="UP001235343">
    <property type="component" value="Unassembled WGS sequence"/>
</dbReference>
<dbReference type="EMBL" id="JASTZU010000016">
    <property type="protein sequence ID" value="MDL4839479.1"/>
    <property type="molecule type" value="Genomic_DNA"/>
</dbReference>
<dbReference type="RefSeq" id="WP_285930349.1">
    <property type="nucleotide sequence ID" value="NZ_JASTZU010000016.1"/>
</dbReference>